<dbReference type="Proteomes" id="UP000006048">
    <property type="component" value="Chromosome"/>
</dbReference>
<feature type="modified residue" description="4-aspartylphosphate" evidence="2">
    <location>
        <position position="61"/>
    </location>
</feature>
<sequence length="136" mass="15043">MTDLTTPTQMRILFIDDSPDDALLLQFACSESGLDAEYKLVDSADALNEALHETWHAIVSDFRMPGFGAEPALQIIRQRDERIPFIVVSHAINTEETEKLLALGADEVLEKSARPSLPLVIKKRIASAYAATPLHN</sequence>
<dbReference type="Pfam" id="PF00072">
    <property type="entry name" value="Response_reg"/>
    <property type="match status" value="1"/>
</dbReference>
<proteinExistence type="predicted"/>
<dbReference type="OrthoDB" id="6231665at2"/>
<dbReference type="GO" id="GO:0000160">
    <property type="term" value="P:phosphorelay signal transduction system"/>
    <property type="evidence" value="ECO:0007669"/>
    <property type="project" value="InterPro"/>
</dbReference>
<dbReference type="Gene3D" id="3.40.50.2300">
    <property type="match status" value="1"/>
</dbReference>
<dbReference type="InterPro" id="IPR011006">
    <property type="entry name" value="CheY-like_superfamily"/>
</dbReference>
<dbReference type="PROSITE" id="PS50110">
    <property type="entry name" value="RESPONSE_REGULATORY"/>
    <property type="match status" value="1"/>
</dbReference>
<reference evidence="4 5" key="1">
    <citation type="submission" date="2012-06" db="EMBL/GenBank/DDBJ databases">
        <title>The complete chromosome of genome of Turneriella parva DSM 21527.</title>
        <authorList>
            <consortium name="US DOE Joint Genome Institute (JGI-PGF)"/>
            <person name="Lucas S."/>
            <person name="Han J."/>
            <person name="Lapidus A."/>
            <person name="Bruce D."/>
            <person name="Goodwin L."/>
            <person name="Pitluck S."/>
            <person name="Peters L."/>
            <person name="Kyrpides N."/>
            <person name="Mavromatis K."/>
            <person name="Ivanova N."/>
            <person name="Mikhailova N."/>
            <person name="Chertkov O."/>
            <person name="Detter J.C."/>
            <person name="Tapia R."/>
            <person name="Han C."/>
            <person name="Land M."/>
            <person name="Hauser L."/>
            <person name="Markowitz V."/>
            <person name="Cheng J.-F."/>
            <person name="Hugenholtz P."/>
            <person name="Woyke T."/>
            <person name="Wu D."/>
            <person name="Gronow S."/>
            <person name="Wellnitz S."/>
            <person name="Brambilla E."/>
            <person name="Klenk H.-P."/>
            <person name="Eisen J.A."/>
        </authorList>
    </citation>
    <scope>NUCLEOTIDE SEQUENCE [LARGE SCALE GENOMIC DNA]</scope>
    <source>
        <strain evidence="5">ATCC BAA-1111 / DSM 21527 / NCTC 11395 / H</strain>
    </source>
</reference>
<dbReference type="STRING" id="869212.Turpa_1682"/>
<protein>
    <submittedName>
        <fullName evidence="4">Response regulator receiver</fullName>
    </submittedName>
</protein>
<dbReference type="AlphaFoldDB" id="I4B4X3"/>
<accession>I4B4X3</accession>
<dbReference type="HOGENOM" id="CLU_1874547_0_0_12"/>
<evidence type="ECO:0000313" key="4">
    <source>
        <dbReference type="EMBL" id="AFM12330.1"/>
    </source>
</evidence>
<dbReference type="PANTHER" id="PTHR44591">
    <property type="entry name" value="STRESS RESPONSE REGULATOR PROTEIN 1"/>
    <property type="match status" value="1"/>
</dbReference>
<keyword evidence="1 2" id="KW-0597">Phosphoprotein</keyword>
<dbReference type="PANTHER" id="PTHR44591:SF3">
    <property type="entry name" value="RESPONSE REGULATORY DOMAIN-CONTAINING PROTEIN"/>
    <property type="match status" value="1"/>
</dbReference>
<evidence type="ECO:0000259" key="3">
    <source>
        <dbReference type="PROSITE" id="PS50110"/>
    </source>
</evidence>
<dbReference type="KEGG" id="tpx:Turpa_1682"/>
<dbReference type="InterPro" id="IPR050595">
    <property type="entry name" value="Bact_response_regulator"/>
</dbReference>
<dbReference type="CDD" id="cd00156">
    <property type="entry name" value="REC"/>
    <property type="match status" value="1"/>
</dbReference>
<gene>
    <name evidence="4" type="ordered locus">Turpa_1682</name>
</gene>
<dbReference type="EMBL" id="CP002959">
    <property type="protein sequence ID" value="AFM12330.1"/>
    <property type="molecule type" value="Genomic_DNA"/>
</dbReference>
<dbReference type="SMART" id="SM00448">
    <property type="entry name" value="REC"/>
    <property type="match status" value="1"/>
</dbReference>
<evidence type="ECO:0000256" key="1">
    <source>
        <dbReference type="ARBA" id="ARBA00022553"/>
    </source>
</evidence>
<keyword evidence="5" id="KW-1185">Reference proteome</keyword>
<evidence type="ECO:0000313" key="5">
    <source>
        <dbReference type="Proteomes" id="UP000006048"/>
    </source>
</evidence>
<feature type="domain" description="Response regulatory" evidence="3">
    <location>
        <begin position="11"/>
        <end position="126"/>
    </location>
</feature>
<name>I4B4X3_TURPD</name>
<dbReference type="RefSeq" id="WP_014802841.1">
    <property type="nucleotide sequence ID" value="NC_018020.1"/>
</dbReference>
<evidence type="ECO:0000256" key="2">
    <source>
        <dbReference type="PROSITE-ProRule" id="PRU00169"/>
    </source>
</evidence>
<dbReference type="SUPFAM" id="SSF52172">
    <property type="entry name" value="CheY-like"/>
    <property type="match status" value="1"/>
</dbReference>
<organism evidence="4 5">
    <name type="scientific">Turneriella parva (strain ATCC BAA-1111 / DSM 21527 / NCTC 11395 / H)</name>
    <name type="common">Leptospira parva</name>
    <dbReference type="NCBI Taxonomy" id="869212"/>
    <lineage>
        <taxon>Bacteria</taxon>
        <taxon>Pseudomonadati</taxon>
        <taxon>Spirochaetota</taxon>
        <taxon>Spirochaetia</taxon>
        <taxon>Leptospirales</taxon>
        <taxon>Leptospiraceae</taxon>
        <taxon>Turneriella</taxon>
    </lineage>
</organism>
<dbReference type="InterPro" id="IPR001789">
    <property type="entry name" value="Sig_transdc_resp-reg_receiver"/>
</dbReference>